<feature type="non-terminal residue" evidence="1">
    <location>
        <position position="1"/>
    </location>
</feature>
<dbReference type="EMBL" id="MU003538">
    <property type="protein sequence ID" value="KAF2464357.1"/>
    <property type="molecule type" value="Genomic_DNA"/>
</dbReference>
<comment type="caution">
    <text evidence="1">The sequence shown here is derived from an EMBL/GenBank/DDBJ whole genome shotgun (WGS) entry which is preliminary data.</text>
</comment>
<evidence type="ECO:0000313" key="1">
    <source>
        <dbReference type="EMBL" id="KAF2464357.1"/>
    </source>
</evidence>
<proteinExistence type="predicted"/>
<gene>
    <name evidence="1" type="ORF">BDR25DRAFT_160563</name>
</gene>
<accession>A0ACB6QBS1</accession>
<evidence type="ECO:0000313" key="2">
    <source>
        <dbReference type="Proteomes" id="UP000799755"/>
    </source>
</evidence>
<reference evidence="1" key="1">
    <citation type="journal article" date="2020" name="Stud. Mycol.">
        <title>101 Dothideomycetes genomes: a test case for predicting lifestyles and emergence of pathogens.</title>
        <authorList>
            <person name="Haridas S."/>
            <person name="Albert R."/>
            <person name="Binder M."/>
            <person name="Bloem J."/>
            <person name="Labutti K."/>
            <person name="Salamov A."/>
            <person name="Andreopoulos B."/>
            <person name="Baker S."/>
            <person name="Barry K."/>
            <person name="Bills G."/>
            <person name="Bluhm B."/>
            <person name="Cannon C."/>
            <person name="Castanera R."/>
            <person name="Culley D."/>
            <person name="Daum C."/>
            <person name="Ezra D."/>
            <person name="Gonzalez J."/>
            <person name="Henrissat B."/>
            <person name="Kuo A."/>
            <person name="Liang C."/>
            <person name="Lipzen A."/>
            <person name="Lutzoni F."/>
            <person name="Magnuson J."/>
            <person name="Mondo S."/>
            <person name="Nolan M."/>
            <person name="Ohm R."/>
            <person name="Pangilinan J."/>
            <person name="Park H.-J."/>
            <person name="Ramirez L."/>
            <person name="Alfaro M."/>
            <person name="Sun H."/>
            <person name="Tritt A."/>
            <person name="Yoshinaga Y."/>
            <person name="Zwiers L.-H."/>
            <person name="Turgeon B."/>
            <person name="Goodwin S."/>
            <person name="Spatafora J."/>
            <person name="Crous P."/>
            <person name="Grigoriev I."/>
        </authorList>
    </citation>
    <scope>NUCLEOTIDE SEQUENCE</scope>
    <source>
        <strain evidence="1">ATCC 200398</strain>
    </source>
</reference>
<keyword evidence="2" id="KW-1185">Reference proteome</keyword>
<feature type="non-terminal residue" evidence="1">
    <location>
        <position position="75"/>
    </location>
</feature>
<protein>
    <submittedName>
        <fullName evidence="1">Uncharacterized protein</fullName>
    </submittedName>
</protein>
<sequence>NFEDFDPAKEGNSALPRSALHCLHAWLSANLNHPYPSPEVTRALARKCNLTEKQVNNWFTHARADRVHKLEDSAR</sequence>
<name>A0ACB6QBS1_9PLEO</name>
<dbReference type="Proteomes" id="UP000799755">
    <property type="component" value="Unassembled WGS sequence"/>
</dbReference>
<organism evidence="1 2">
    <name type="scientific">Lindgomyces ingoldianus</name>
    <dbReference type="NCBI Taxonomy" id="673940"/>
    <lineage>
        <taxon>Eukaryota</taxon>
        <taxon>Fungi</taxon>
        <taxon>Dikarya</taxon>
        <taxon>Ascomycota</taxon>
        <taxon>Pezizomycotina</taxon>
        <taxon>Dothideomycetes</taxon>
        <taxon>Pleosporomycetidae</taxon>
        <taxon>Pleosporales</taxon>
        <taxon>Lindgomycetaceae</taxon>
        <taxon>Lindgomyces</taxon>
    </lineage>
</organism>